<evidence type="ECO:0000313" key="2">
    <source>
        <dbReference type="Proteomes" id="UP000026915"/>
    </source>
</evidence>
<gene>
    <name evidence="1" type="ORF">TCM_032673</name>
</gene>
<protein>
    <submittedName>
        <fullName evidence="1">Uncharacterized protein</fullName>
    </submittedName>
</protein>
<name>A0A061F991_THECC</name>
<dbReference type="InParanoid" id="A0A061F991"/>
<accession>A0A061F991</accession>
<organism evidence="1 2">
    <name type="scientific">Theobroma cacao</name>
    <name type="common">Cacao</name>
    <name type="synonym">Cocoa</name>
    <dbReference type="NCBI Taxonomy" id="3641"/>
    <lineage>
        <taxon>Eukaryota</taxon>
        <taxon>Viridiplantae</taxon>
        <taxon>Streptophyta</taxon>
        <taxon>Embryophyta</taxon>
        <taxon>Tracheophyta</taxon>
        <taxon>Spermatophyta</taxon>
        <taxon>Magnoliopsida</taxon>
        <taxon>eudicotyledons</taxon>
        <taxon>Gunneridae</taxon>
        <taxon>Pentapetalae</taxon>
        <taxon>rosids</taxon>
        <taxon>malvids</taxon>
        <taxon>Malvales</taxon>
        <taxon>Malvaceae</taxon>
        <taxon>Byttnerioideae</taxon>
        <taxon>Theobroma</taxon>
    </lineage>
</organism>
<dbReference type="AlphaFoldDB" id="A0A061F991"/>
<proteinExistence type="predicted"/>
<sequence length="154" mass="17762">MMWRVDNGSENRVRDDCWVPYDTPRPVLVCEDSASGNMMASELIDQNYVRWNEEEIICVLWALWKARNLLVFKVQKMDPMAVVEMGCDICREFWSANKLSGINEEMITGIHDHWRRAVGNKLNTDAVIFVNNGVKIMEAGFVLRDAYGEMIWAG</sequence>
<keyword evidence="2" id="KW-1185">Reference proteome</keyword>
<dbReference type="HOGENOM" id="CLU_1707455_0_0_1"/>
<dbReference type="EMBL" id="CM001885">
    <property type="protein sequence ID" value="EOY13915.1"/>
    <property type="molecule type" value="Genomic_DNA"/>
</dbReference>
<dbReference type="Gramene" id="EOY13915">
    <property type="protein sequence ID" value="EOY13915"/>
    <property type="gene ID" value="TCM_032673"/>
</dbReference>
<dbReference type="Proteomes" id="UP000026915">
    <property type="component" value="Chromosome 7"/>
</dbReference>
<reference evidence="1 2" key="1">
    <citation type="journal article" date="2013" name="Genome Biol.">
        <title>The genome sequence of the most widely cultivated cacao type and its use to identify candidate genes regulating pod color.</title>
        <authorList>
            <person name="Motamayor J.C."/>
            <person name="Mockaitis K."/>
            <person name="Schmutz J."/>
            <person name="Haiminen N."/>
            <person name="Iii D.L."/>
            <person name="Cornejo O."/>
            <person name="Findley S.D."/>
            <person name="Zheng P."/>
            <person name="Utro F."/>
            <person name="Royaert S."/>
            <person name="Saski C."/>
            <person name="Jenkins J."/>
            <person name="Podicheti R."/>
            <person name="Zhao M."/>
            <person name="Scheffler B.E."/>
            <person name="Stack J.C."/>
            <person name="Feltus F.A."/>
            <person name="Mustiga G.M."/>
            <person name="Amores F."/>
            <person name="Phillips W."/>
            <person name="Marelli J.P."/>
            <person name="May G.D."/>
            <person name="Shapiro H."/>
            <person name="Ma J."/>
            <person name="Bustamante C.D."/>
            <person name="Schnell R.J."/>
            <person name="Main D."/>
            <person name="Gilbert D."/>
            <person name="Parida L."/>
            <person name="Kuhn D.N."/>
        </authorList>
    </citation>
    <scope>NUCLEOTIDE SEQUENCE [LARGE SCALE GENOMIC DNA]</scope>
    <source>
        <strain evidence="2">cv. Matina 1-6</strain>
    </source>
</reference>
<evidence type="ECO:0000313" key="1">
    <source>
        <dbReference type="EMBL" id="EOY13915.1"/>
    </source>
</evidence>